<feature type="compositionally biased region" description="Basic residues" evidence="1">
    <location>
        <begin position="260"/>
        <end position="271"/>
    </location>
</feature>
<dbReference type="AlphaFoldDB" id="A0A9P7DBD6"/>
<evidence type="ECO:0000313" key="4">
    <source>
        <dbReference type="Proteomes" id="UP000719766"/>
    </source>
</evidence>
<feature type="region of interest" description="Disordered" evidence="1">
    <location>
        <begin position="207"/>
        <end position="271"/>
    </location>
</feature>
<dbReference type="SMART" id="SM00233">
    <property type="entry name" value="PH"/>
    <property type="match status" value="2"/>
</dbReference>
<evidence type="ECO:0000313" key="3">
    <source>
        <dbReference type="EMBL" id="KAG1785974.1"/>
    </source>
</evidence>
<evidence type="ECO:0000256" key="1">
    <source>
        <dbReference type="SAM" id="MobiDB-lite"/>
    </source>
</evidence>
<dbReference type="Pfam" id="PF23207">
    <property type="entry name" value="PH_SPO71"/>
    <property type="match status" value="1"/>
</dbReference>
<comment type="caution">
    <text evidence="3">The sequence shown here is derived from an EMBL/GenBank/DDBJ whole genome shotgun (WGS) entry which is preliminary data.</text>
</comment>
<dbReference type="GeneID" id="64598176"/>
<dbReference type="InterPro" id="IPR040345">
    <property type="entry name" value="Mug56/Spo71"/>
</dbReference>
<evidence type="ECO:0000259" key="2">
    <source>
        <dbReference type="SMART" id="SM00233"/>
    </source>
</evidence>
<feature type="domain" description="PH" evidence="2">
    <location>
        <begin position="910"/>
        <end position="1053"/>
    </location>
</feature>
<dbReference type="PANTHER" id="PTHR28076:SF1">
    <property type="entry name" value="PROSPORE MEMBRANE ADAPTER PROTEIN SPO71"/>
    <property type="match status" value="1"/>
</dbReference>
<keyword evidence="4" id="KW-1185">Reference proteome</keyword>
<dbReference type="EMBL" id="JABBWE010000100">
    <property type="protein sequence ID" value="KAG1785974.1"/>
    <property type="molecule type" value="Genomic_DNA"/>
</dbReference>
<feature type="domain" description="PH" evidence="2">
    <location>
        <begin position="658"/>
        <end position="842"/>
    </location>
</feature>
<dbReference type="Proteomes" id="UP000719766">
    <property type="component" value="Unassembled WGS sequence"/>
</dbReference>
<dbReference type="OrthoDB" id="5579281at2759"/>
<dbReference type="InterPro" id="IPR001849">
    <property type="entry name" value="PH_domain"/>
</dbReference>
<dbReference type="GO" id="GO:1902657">
    <property type="term" value="P:protein localization to prospore membrane"/>
    <property type="evidence" value="ECO:0007669"/>
    <property type="project" value="InterPro"/>
</dbReference>
<dbReference type="PANTHER" id="PTHR28076">
    <property type="entry name" value="SPORULATION-SPECIFIC PROTEIN 71"/>
    <property type="match status" value="1"/>
</dbReference>
<proteinExistence type="predicted"/>
<accession>A0A9P7DBD6</accession>
<gene>
    <name evidence="3" type="ORF">HD556DRAFT_1418308</name>
</gene>
<reference evidence="3" key="1">
    <citation type="journal article" date="2020" name="New Phytol.">
        <title>Comparative genomics reveals dynamic genome evolution in host specialist ectomycorrhizal fungi.</title>
        <authorList>
            <person name="Lofgren L.A."/>
            <person name="Nguyen N.H."/>
            <person name="Vilgalys R."/>
            <person name="Ruytinx J."/>
            <person name="Liao H.L."/>
            <person name="Branco S."/>
            <person name="Kuo A."/>
            <person name="LaButti K."/>
            <person name="Lipzen A."/>
            <person name="Andreopoulos W."/>
            <person name="Pangilinan J."/>
            <person name="Riley R."/>
            <person name="Hundley H."/>
            <person name="Na H."/>
            <person name="Barry K."/>
            <person name="Grigoriev I.V."/>
            <person name="Stajich J.E."/>
            <person name="Kennedy P.G."/>
        </authorList>
    </citation>
    <scope>NUCLEOTIDE SEQUENCE</scope>
    <source>
        <strain evidence="3">S12</strain>
    </source>
</reference>
<sequence length="1078" mass="121005">MASLQAHQSEPLLRDVALIHPGESLASYDHSRRRIFIGPMPEKDASKDAIQTDLDSSNKKVTNQILRWLHSSDEESDGADDSSISFLQNHAYRGFLRKGGKKEDWGQEAETDERQNMWKRWQESEWGGSLRRHKKDAGTTTQRWVGGSFEIGNVLGVNILDSPTISLPQADQTCPEAQTDVPSPTEPPSTVGYQTFVTARTGLPPSAILDSQASISPPPSPEPSSSAGLFTTGMAPEHGSSANDISVAPPEGSQRPTILKGKKSSAHTNANKRKTLFFVGGHVTTPTGSDSQLAPVGLDKGKGKDTSFYHANEGTSSNLQLSTDVNDIPESPAAVLARSGSEVHETSAGVALETTSREQSQIKQRENTVLRDRMLVRVSYTKSDSLPYHFDEVQNRATPHLRYEDWAEFLVVWRGERIEIYEDYTLPGKEHITGHKHLAFIIPLKSQRTHLTFYSFTDFTFCISCPRAPVRNNHPKAKALFDRGREGTNVFIFKPKCRTRAMDWCWQLWRHLGGKIPASIELRCPAIGIRFDLDVPAFDEVSIDKAYHMFSRRNITDAVRKSMASSCGSHEVASRDWNHVVERKIAAGTTLQLAWNLGAKLDWVWKEEDVMGQPRPWAVLCGLAMQQGTKPAHLELRLGQHYPATIHLPDGTKVHEPPCIEGYLDRIKPSSQGKQHIYLTSHDGHLFTLWPSNSHAPVPPNVHLSRALSSHHNESLEYTRAFREAEVTRGASQIAAAFEAFDLRNIRQIRRATHETTNHDARTHATATVAGGSVGNQDILTTDEADIGGAEGLAQAQDKNRLRVRRCFEIVMISGRVIRFEAYSCQTGQEWIDRLRALVEYWTQRHHTDARDEMNISYSTRHRPPVTPRVTKHACCNGETIPTAPVVDAEFMPELSSLYHWCTLDSCRSLLKSGRAFIRKGFRGQYKLVQLFLVAGRLLQYHVSRNSFLRHKSKEINLMDSYVCSGYLAALALQPGEYHPETPSAPRRYFDGFEADDPEEDMLFAIWYRKSRDGAADNVPSLSAKHKVIVFRMRSRVERDAWCWALGCEIEKLVRANKERESKLRDAGGLVEMSVFED</sequence>
<protein>
    <recommendedName>
        <fullName evidence="2">PH domain-containing protein</fullName>
    </recommendedName>
</protein>
<dbReference type="InterPro" id="IPR039486">
    <property type="entry name" value="Mug56/Spo71_PH"/>
</dbReference>
<dbReference type="RefSeq" id="XP_041153456.1">
    <property type="nucleotide sequence ID" value="XM_041304412.1"/>
</dbReference>
<dbReference type="Pfam" id="PF15404">
    <property type="entry name" value="PH_4"/>
    <property type="match status" value="1"/>
</dbReference>
<name>A0A9P7DBD6_9AGAM</name>
<organism evidence="3 4">
    <name type="scientific">Suillus plorans</name>
    <dbReference type="NCBI Taxonomy" id="116603"/>
    <lineage>
        <taxon>Eukaryota</taxon>
        <taxon>Fungi</taxon>
        <taxon>Dikarya</taxon>
        <taxon>Basidiomycota</taxon>
        <taxon>Agaricomycotina</taxon>
        <taxon>Agaricomycetes</taxon>
        <taxon>Agaricomycetidae</taxon>
        <taxon>Boletales</taxon>
        <taxon>Suillineae</taxon>
        <taxon>Suillaceae</taxon>
        <taxon>Suillus</taxon>
    </lineage>
</organism>
<dbReference type="InterPro" id="IPR057379">
    <property type="entry name" value="PH_SPO71"/>
</dbReference>